<proteinExistence type="predicted"/>
<sequence>MEKPRLTGLLNGLLILYITFQQVQSQGSFDLNTQIFKNVEHHFQFFREKWLMLHEKKEDGGEKIREFTREFKMSNILRDNLESEIFLNLILDIVTKSCSDH</sequence>
<organism evidence="2 3">
    <name type="scientific">Allacma fusca</name>
    <dbReference type="NCBI Taxonomy" id="39272"/>
    <lineage>
        <taxon>Eukaryota</taxon>
        <taxon>Metazoa</taxon>
        <taxon>Ecdysozoa</taxon>
        <taxon>Arthropoda</taxon>
        <taxon>Hexapoda</taxon>
        <taxon>Collembola</taxon>
        <taxon>Symphypleona</taxon>
        <taxon>Sminthuridae</taxon>
        <taxon>Allacma</taxon>
    </lineage>
</organism>
<feature type="signal peptide" evidence="1">
    <location>
        <begin position="1"/>
        <end position="25"/>
    </location>
</feature>
<keyword evidence="1" id="KW-0732">Signal</keyword>
<reference evidence="2" key="1">
    <citation type="submission" date="2021-06" db="EMBL/GenBank/DDBJ databases">
        <authorList>
            <person name="Hodson N. C."/>
            <person name="Mongue J. A."/>
            <person name="Jaron S. K."/>
        </authorList>
    </citation>
    <scope>NUCLEOTIDE SEQUENCE</scope>
</reference>
<feature type="chain" id="PRO_5035247678" evidence="1">
    <location>
        <begin position="26"/>
        <end position="101"/>
    </location>
</feature>
<accession>A0A8J2JX88</accession>
<dbReference type="Proteomes" id="UP000708208">
    <property type="component" value="Unassembled WGS sequence"/>
</dbReference>
<feature type="non-terminal residue" evidence="2">
    <location>
        <position position="1"/>
    </location>
</feature>
<name>A0A8J2JX88_9HEXA</name>
<evidence type="ECO:0000256" key="1">
    <source>
        <dbReference type="SAM" id="SignalP"/>
    </source>
</evidence>
<protein>
    <submittedName>
        <fullName evidence="2">Uncharacterized protein</fullName>
    </submittedName>
</protein>
<keyword evidence="3" id="KW-1185">Reference proteome</keyword>
<evidence type="ECO:0000313" key="2">
    <source>
        <dbReference type="EMBL" id="CAG7726277.1"/>
    </source>
</evidence>
<dbReference type="EMBL" id="CAJVCH010133210">
    <property type="protein sequence ID" value="CAG7726277.1"/>
    <property type="molecule type" value="Genomic_DNA"/>
</dbReference>
<gene>
    <name evidence="2" type="ORF">AFUS01_LOCUS15196</name>
</gene>
<evidence type="ECO:0000313" key="3">
    <source>
        <dbReference type="Proteomes" id="UP000708208"/>
    </source>
</evidence>
<comment type="caution">
    <text evidence="2">The sequence shown here is derived from an EMBL/GenBank/DDBJ whole genome shotgun (WGS) entry which is preliminary data.</text>
</comment>
<dbReference type="AlphaFoldDB" id="A0A8J2JX88"/>